<comment type="caution">
    <text evidence="1">The sequence shown here is derived from an EMBL/GenBank/DDBJ whole genome shotgun (WGS) entry which is preliminary data.</text>
</comment>
<dbReference type="EMBL" id="JAVREY010000075">
    <property type="protein sequence ID" value="MDT0468459.1"/>
    <property type="molecule type" value="Genomic_DNA"/>
</dbReference>
<organism evidence="1 2">
    <name type="scientific">Streptomyces gibsoniae</name>
    <dbReference type="NCBI Taxonomy" id="3075529"/>
    <lineage>
        <taxon>Bacteria</taxon>
        <taxon>Bacillati</taxon>
        <taxon>Actinomycetota</taxon>
        <taxon>Actinomycetes</taxon>
        <taxon>Kitasatosporales</taxon>
        <taxon>Streptomycetaceae</taxon>
        <taxon>Streptomyces</taxon>
    </lineage>
</organism>
<gene>
    <name evidence="1" type="ORF">RM764_36675</name>
</gene>
<dbReference type="RefSeq" id="WP_311699904.1">
    <property type="nucleotide sequence ID" value="NZ_JAVREY010000075.1"/>
</dbReference>
<protein>
    <submittedName>
        <fullName evidence="1">Uncharacterized protein</fullName>
    </submittedName>
</protein>
<sequence>MPQHGPEQPTREVYLLFAHEAYYPVGAQEINTSLVAAASLLHPRVRQPDGARIYDRLTRGRRPGEIVPLSTLTHELGGGALWPEVGDWEAVTADVLQLIGGQECDALSLGLPDIARALVCCGPYSEVRAYDPAAGRYQVYGPADRIEVLAEIGRQLAWAEAGCAWWPGNGLLAPVNPEEAT</sequence>
<proteinExistence type="predicted"/>
<reference evidence="2" key="1">
    <citation type="submission" date="2023-07" db="EMBL/GenBank/DDBJ databases">
        <title>30 novel species of actinomycetes from the DSMZ collection.</title>
        <authorList>
            <person name="Nouioui I."/>
        </authorList>
    </citation>
    <scope>NUCLEOTIDE SEQUENCE [LARGE SCALE GENOMIC DNA]</scope>
    <source>
        <strain evidence="2">DSM 41699</strain>
    </source>
</reference>
<name>A0ABU2U5K3_9ACTN</name>
<evidence type="ECO:0000313" key="2">
    <source>
        <dbReference type="Proteomes" id="UP001183809"/>
    </source>
</evidence>
<evidence type="ECO:0000313" key="1">
    <source>
        <dbReference type="EMBL" id="MDT0468459.1"/>
    </source>
</evidence>
<dbReference type="Proteomes" id="UP001183809">
    <property type="component" value="Unassembled WGS sequence"/>
</dbReference>
<keyword evidence="2" id="KW-1185">Reference proteome</keyword>
<accession>A0ABU2U5K3</accession>